<keyword evidence="3" id="KW-1185">Reference proteome</keyword>
<accession>A0A437M378</accession>
<evidence type="ECO:0000313" key="3">
    <source>
        <dbReference type="Proteomes" id="UP000282957"/>
    </source>
</evidence>
<evidence type="ECO:0000256" key="1">
    <source>
        <dbReference type="SAM" id="MobiDB-lite"/>
    </source>
</evidence>
<evidence type="ECO:0000313" key="2">
    <source>
        <dbReference type="EMBL" id="RVT92150.1"/>
    </source>
</evidence>
<dbReference type="Proteomes" id="UP000282957">
    <property type="component" value="Unassembled WGS sequence"/>
</dbReference>
<dbReference type="AlphaFoldDB" id="A0A437M378"/>
<name>A0A437M378_9PROT</name>
<gene>
    <name evidence="2" type="ORF">EOD42_18195</name>
</gene>
<dbReference type="RefSeq" id="WP_127789004.1">
    <property type="nucleotide sequence ID" value="NZ_SACL01000007.1"/>
</dbReference>
<feature type="region of interest" description="Disordered" evidence="1">
    <location>
        <begin position="32"/>
        <end position="63"/>
    </location>
</feature>
<dbReference type="EMBL" id="SACL01000007">
    <property type="protein sequence ID" value="RVT92150.1"/>
    <property type="molecule type" value="Genomic_DNA"/>
</dbReference>
<organism evidence="2 3">
    <name type="scientific">Rhodovarius crocodyli</name>
    <dbReference type="NCBI Taxonomy" id="1979269"/>
    <lineage>
        <taxon>Bacteria</taxon>
        <taxon>Pseudomonadati</taxon>
        <taxon>Pseudomonadota</taxon>
        <taxon>Alphaproteobacteria</taxon>
        <taxon>Acetobacterales</taxon>
        <taxon>Roseomonadaceae</taxon>
        <taxon>Rhodovarius</taxon>
    </lineage>
</organism>
<sequence>MDEKTAETLALAAGLDKAWANHRADVLAALQTQQSHRGKLPRTRNPADEPAPPWRLTGGENKA</sequence>
<dbReference type="OrthoDB" id="7278446at2"/>
<proteinExistence type="predicted"/>
<reference evidence="2 3" key="1">
    <citation type="submission" date="2019-01" db="EMBL/GenBank/DDBJ databases">
        <authorList>
            <person name="Chen W.-M."/>
        </authorList>
    </citation>
    <scope>NUCLEOTIDE SEQUENCE [LARGE SCALE GENOMIC DNA]</scope>
    <source>
        <strain evidence="2 3">CCP-6</strain>
    </source>
</reference>
<protein>
    <submittedName>
        <fullName evidence="2">Uncharacterized protein</fullName>
    </submittedName>
</protein>
<comment type="caution">
    <text evidence="2">The sequence shown here is derived from an EMBL/GenBank/DDBJ whole genome shotgun (WGS) entry which is preliminary data.</text>
</comment>